<accession>A0AAE1BEY9</accession>
<protein>
    <submittedName>
        <fullName evidence="2">Uncharacterized protein</fullName>
    </submittedName>
</protein>
<dbReference type="EMBL" id="JAWDGP010000082">
    <property type="protein sequence ID" value="KAK3803877.1"/>
    <property type="molecule type" value="Genomic_DNA"/>
</dbReference>
<feature type="compositionally biased region" description="Basic and acidic residues" evidence="1">
    <location>
        <begin position="63"/>
        <end position="72"/>
    </location>
</feature>
<organism evidence="2 3">
    <name type="scientific">Elysia crispata</name>
    <name type="common">lettuce slug</name>
    <dbReference type="NCBI Taxonomy" id="231223"/>
    <lineage>
        <taxon>Eukaryota</taxon>
        <taxon>Metazoa</taxon>
        <taxon>Spiralia</taxon>
        <taxon>Lophotrochozoa</taxon>
        <taxon>Mollusca</taxon>
        <taxon>Gastropoda</taxon>
        <taxon>Heterobranchia</taxon>
        <taxon>Euthyneura</taxon>
        <taxon>Panpulmonata</taxon>
        <taxon>Sacoglossa</taxon>
        <taxon>Placobranchoidea</taxon>
        <taxon>Plakobranchidae</taxon>
        <taxon>Elysia</taxon>
    </lineage>
</organism>
<sequence>MDVSRHENLNDDDTDRIKDNAHEQPLGTAALTNADESNNSPAVYQTGQPQQSSRERAGRKRKRDYEHRHADDEQPMVEYNGLTTNIPKSDKFDTFGHYVSHSLRQMSAEQYIHTQKLIADALYEGQLGNLSRRSRLLADPE</sequence>
<gene>
    <name evidence="2" type="ORF">RRG08_029469</name>
</gene>
<evidence type="ECO:0000256" key="1">
    <source>
        <dbReference type="SAM" id="MobiDB-lite"/>
    </source>
</evidence>
<proteinExistence type="predicted"/>
<dbReference type="AlphaFoldDB" id="A0AAE1BEY9"/>
<feature type="compositionally biased region" description="Polar residues" evidence="1">
    <location>
        <begin position="30"/>
        <end position="52"/>
    </location>
</feature>
<name>A0AAE1BEY9_9GAST</name>
<reference evidence="2" key="1">
    <citation type="journal article" date="2023" name="G3 (Bethesda)">
        <title>A reference genome for the long-term kleptoplast-retaining sea slug Elysia crispata morphotype clarki.</title>
        <authorList>
            <person name="Eastman K.E."/>
            <person name="Pendleton A.L."/>
            <person name="Shaikh M.A."/>
            <person name="Suttiyut T."/>
            <person name="Ogas R."/>
            <person name="Tomko P."/>
            <person name="Gavelis G."/>
            <person name="Widhalm J.R."/>
            <person name="Wisecaver J.H."/>
        </authorList>
    </citation>
    <scope>NUCLEOTIDE SEQUENCE</scope>
    <source>
        <strain evidence="2">ECLA1</strain>
    </source>
</reference>
<feature type="region of interest" description="Disordered" evidence="1">
    <location>
        <begin position="1"/>
        <end position="74"/>
    </location>
</feature>
<keyword evidence="3" id="KW-1185">Reference proteome</keyword>
<comment type="caution">
    <text evidence="2">The sequence shown here is derived from an EMBL/GenBank/DDBJ whole genome shotgun (WGS) entry which is preliminary data.</text>
</comment>
<dbReference type="Proteomes" id="UP001283361">
    <property type="component" value="Unassembled WGS sequence"/>
</dbReference>
<evidence type="ECO:0000313" key="3">
    <source>
        <dbReference type="Proteomes" id="UP001283361"/>
    </source>
</evidence>
<evidence type="ECO:0000313" key="2">
    <source>
        <dbReference type="EMBL" id="KAK3803877.1"/>
    </source>
</evidence>
<feature type="compositionally biased region" description="Basic and acidic residues" evidence="1">
    <location>
        <begin position="1"/>
        <end position="22"/>
    </location>
</feature>